<proteinExistence type="predicted"/>
<dbReference type="AlphaFoldDB" id="A0A8F6YE10"/>
<keyword evidence="3" id="KW-0489">Methyltransferase</keyword>
<keyword evidence="4" id="KW-1185">Reference proteome</keyword>
<reference evidence="3 4" key="1">
    <citation type="submission" date="2021-07" db="EMBL/GenBank/DDBJ databases">
        <title>A novel Jannaschia species isolated from marine dinoflagellate Ceratoperidinium margalefii.</title>
        <authorList>
            <person name="Jiang Y."/>
            <person name="Li Z."/>
        </authorList>
    </citation>
    <scope>NUCLEOTIDE SEQUENCE [LARGE SCALE GENOMIC DNA]</scope>
    <source>
        <strain evidence="3 4">J12C1-MA-4</strain>
    </source>
</reference>
<dbReference type="EMBL" id="CP079194">
    <property type="protein sequence ID" value="QXT41095.1"/>
    <property type="molecule type" value="Genomic_DNA"/>
</dbReference>
<dbReference type="InterPro" id="IPR006363">
    <property type="entry name" value="Cbl_synth_CobJ/CibH_dom"/>
</dbReference>
<name>A0A8F6YE10_9RHOB</name>
<sequence>MSGWVVVAGLGPGAESLITPGAQAAIDAATDIVGYIPYVRRIAPRAGLTLHESDNRVEMERAAHALTMATEGRRVVVVSSGDPGVFAMASAIFEAVEAGPETWRALDIRVLPGITAMLAAAAAAGAPLGHDFCCINLSDNLKPWALIERRLRLAAEADFAMAFYNPRSKSRPEGFGKTLDILRECCEPERVILFARAVSTPDQAIRVTTLAEATPEMADMRTVVLVGSSLTRVIARDGAPFVYTPRSVTEAG</sequence>
<dbReference type="PANTHER" id="PTHR47036">
    <property type="entry name" value="COBALT-FACTOR III C(17)-METHYLTRANSFERASE-RELATED"/>
    <property type="match status" value="1"/>
</dbReference>
<dbReference type="Pfam" id="PF00590">
    <property type="entry name" value="TP_methylase"/>
    <property type="match status" value="1"/>
</dbReference>
<dbReference type="KEGG" id="gce:KYE46_07735"/>
<accession>A0A8F6YE10</accession>
<dbReference type="RefSeq" id="WP_219004707.1">
    <property type="nucleotide sequence ID" value="NZ_CP079194.1"/>
</dbReference>
<dbReference type="CDD" id="cd11646">
    <property type="entry name" value="Precorrin_3B_C17_MT"/>
    <property type="match status" value="1"/>
</dbReference>
<evidence type="ECO:0000259" key="2">
    <source>
        <dbReference type="Pfam" id="PF00590"/>
    </source>
</evidence>
<evidence type="ECO:0000313" key="3">
    <source>
        <dbReference type="EMBL" id="QXT41095.1"/>
    </source>
</evidence>
<dbReference type="Proteomes" id="UP000825009">
    <property type="component" value="Chromosome"/>
</dbReference>
<dbReference type="GO" id="GO:0030789">
    <property type="term" value="F:precorrin-3B C17-methyltransferase activity"/>
    <property type="evidence" value="ECO:0007669"/>
    <property type="project" value="UniProtKB-EC"/>
</dbReference>
<protein>
    <submittedName>
        <fullName evidence="3">Precorrin-3B C(17)-methyltransferase</fullName>
        <ecNumber evidence="3">2.1.1.131</ecNumber>
    </submittedName>
</protein>
<dbReference type="NCBIfam" id="TIGR01466">
    <property type="entry name" value="cobJ_cbiH"/>
    <property type="match status" value="1"/>
</dbReference>
<dbReference type="EC" id="2.1.1.131" evidence="3"/>
<feature type="domain" description="Tetrapyrrole methylase" evidence="2">
    <location>
        <begin position="5"/>
        <end position="213"/>
    </location>
</feature>
<gene>
    <name evidence="3" type="primary">cobJ</name>
    <name evidence="3" type="ORF">KYE46_07735</name>
</gene>
<dbReference type="GO" id="GO:0032259">
    <property type="term" value="P:methylation"/>
    <property type="evidence" value="ECO:0007669"/>
    <property type="project" value="UniProtKB-KW"/>
</dbReference>
<keyword evidence="3" id="KW-0808">Transferase</keyword>
<evidence type="ECO:0000313" key="4">
    <source>
        <dbReference type="Proteomes" id="UP000825009"/>
    </source>
</evidence>
<dbReference type="PANTHER" id="PTHR47036:SF1">
    <property type="entry name" value="COBALT-FACTOR III C(17)-METHYLTRANSFERASE-RELATED"/>
    <property type="match status" value="1"/>
</dbReference>
<dbReference type="GO" id="GO:0009236">
    <property type="term" value="P:cobalamin biosynthetic process"/>
    <property type="evidence" value="ECO:0007669"/>
    <property type="project" value="UniProtKB-KW"/>
</dbReference>
<dbReference type="InterPro" id="IPR051810">
    <property type="entry name" value="Precorrin_MeTrfase"/>
</dbReference>
<evidence type="ECO:0000256" key="1">
    <source>
        <dbReference type="ARBA" id="ARBA00022573"/>
    </source>
</evidence>
<keyword evidence="1" id="KW-0169">Cobalamin biosynthesis</keyword>
<organism evidence="3 4">
    <name type="scientific">Gymnodinialimonas ceratoperidinii</name>
    <dbReference type="NCBI Taxonomy" id="2856823"/>
    <lineage>
        <taxon>Bacteria</taxon>
        <taxon>Pseudomonadati</taxon>
        <taxon>Pseudomonadota</taxon>
        <taxon>Alphaproteobacteria</taxon>
        <taxon>Rhodobacterales</taxon>
        <taxon>Paracoccaceae</taxon>
        <taxon>Gymnodinialimonas</taxon>
    </lineage>
</organism>
<dbReference type="InterPro" id="IPR000878">
    <property type="entry name" value="4pyrrol_Mease"/>
</dbReference>